<evidence type="ECO:0000256" key="7">
    <source>
        <dbReference type="ARBA" id="ARBA00022833"/>
    </source>
</evidence>
<dbReference type="InterPro" id="IPR046949">
    <property type="entry name" value="HDAC4/5/7/9"/>
</dbReference>
<feature type="region of interest" description="Disordered" evidence="14">
    <location>
        <begin position="454"/>
        <end position="479"/>
    </location>
</feature>
<dbReference type="GO" id="GO:0141221">
    <property type="term" value="F:histone deacetylase activity, hydrolytic mechanism"/>
    <property type="evidence" value="ECO:0007669"/>
    <property type="project" value="UniProtKB-EC"/>
</dbReference>
<accession>A0A8C4R972</accession>
<evidence type="ECO:0000256" key="13">
    <source>
        <dbReference type="SAM" id="Coils"/>
    </source>
</evidence>
<comment type="catalytic activity">
    <reaction evidence="12">
        <text>N(6)-acetyl-L-lysyl-[histone] + H2O = L-lysyl-[histone] + acetate</text>
        <dbReference type="Rhea" id="RHEA:58196"/>
        <dbReference type="Rhea" id="RHEA-COMP:9845"/>
        <dbReference type="Rhea" id="RHEA-COMP:11338"/>
        <dbReference type="ChEBI" id="CHEBI:15377"/>
        <dbReference type="ChEBI" id="CHEBI:29969"/>
        <dbReference type="ChEBI" id="CHEBI:30089"/>
        <dbReference type="ChEBI" id="CHEBI:61930"/>
        <dbReference type="EC" id="3.5.1.98"/>
    </reaction>
</comment>
<evidence type="ECO:0000256" key="1">
    <source>
        <dbReference type="ARBA" id="ARBA00004123"/>
    </source>
</evidence>
<evidence type="ECO:0000313" key="18">
    <source>
        <dbReference type="Proteomes" id="UP000694388"/>
    </source>
</evidence>
<dbReference type="GO" id="GO:0046872">
    <property type="term" value="F:metal ion binding"/>
    <property type="evidence" value="ECO:0007669"/>
    <property type="project" value="UniProtKB-KW"/>
</dbReference>
<keyword evidence="7" id="KW-0862">Zinc</keyword>
<dbReference type="InterPro" id="IPR000286">
    <property type="entry name" value="HDACs"/>
</dbReference>
<keyword evidence="8 12" id="KW-0156">Chromatin regulator</keyword>
<dbReference type="Gene3D" id="6.10.250.1550">
    <property type="match status" value="1"/>
</dbReference>
<dbReference type="InterPro" id="IPR037138">
    <property type="entry name" value="His_deacetylse_dom_sf"/>
</dbReference>
<evidence type="ECO:0000256" key="4">
    <source>
        <dbReference type="ARBA" id="ARBA00022491"/>
    </source>
</evidence>
<evidence type="ECO:0000256" key="2">
    <source>
        <dbReference type="ARBA" id="ARBA00007738"/>
    </source>
</evidence>
<dbReference type="Pfam" id="PF00850">
    <property type="entry name" value="Hist_deacetyl"/>
    <property type="match status" value="1"/>
</dbReference>
<dbReference type="EC" id="3.5.1.98" evidence="3 12"/>
<dbReference type="OMA" id="FMQQQIL"/>
<protein>
    <recommendedName>
        <fullName evidence="3 12">Histone deacetylase</fullName>
        <ecNumber evidence="3 12">3.5.1.98</ecNumber>
    </recommendedName>
</protein>
<keyword evidence="18" id="KW-1185">Reference proteome</keyword>
<evidence type="ECO:0000256" key="3">
    <source>
        <dbReference type="ARBA" id="ARBA00012111"/>
    </source>
</evidence>
<dbReference type="InterPro" id="IPR023696">
    <property type="entry name" value="Ureohydrolase_dom_sf"/>
</dbReference>
<evidence type="ECO:0000256" key="10">
    <source>
        <dbReference type="ARBA" id="ARBA00023163"/>
    </source>
</evidence>
<dbReference type="Pfam" id="PF12203">
    <property type="entry name" value="HDAC4_Gln"/>
    <property type="match status" value="1"/>
</dbReference>
<proteinExistence type="inferred from homology"/>
<sequence length="1030" mass="113360">MLQTIYEAESSFAADSVVSKEKSLSLGVQCQWPVAQSLTAESSKPMPVAGEDGGPAVPGADGAAANDQQLQNELLQLKQQHQLQQQLLLDDFRQKQEQLARQHHAQLHQYLQQQQQMLALKKHQELVVHQRQEQQQQQQQMEFHRQERDRIEKEINSELKRLQQAQQDQHQQQQQQQQQLQHHCQKQQQEPQKLPTETSLTIQKEMKELQGRERAAASSEVKQRLQEFVLSKKQRIAPGVTISLSRYHNLWMQHYATMEQNSASQNISQAALHPGLLSCDPKNDFPLRKTASEPNLKLRSRLKQKVAERRSSPLLRRKGVMALVKKRPIDISESPVSSSAPGSGPSSPSNGNISVSLLNGTTAIIPAKPKHATELRGATEGNADSLSLHTSPSLPNISLGLPLSGAVQTAHLSAIMALSAKQQQQQTAKSCSSGPSGPFASSLPLYLISRRADAEHGVGHSSSQPDLLRTTGPKTEAGPLPAQLLPVLLAGERPRLPHRRILNRTHSSPLPQSLQALHHLLRQQQLLANQRQAVPAASSPEVHRPSMQTSKDEEGMTKSQQDEVVPMQEDDDEISVKESHHIPTSNDNQKVELETILCDEVNDRIPNNITVEDKQVFSLYQKTTSPDLPHAGCQGKPPTGPLLPKAISRRSLFRTQSSPAFTLLPQPVIPTIRKPVFTTGLVYDVLMLKHQCVCGDINNHPEHTGRIQSIWSRLQETGLLNKCERVCGRKATLEELQLVHTEQHTLMYGTNQLNRRDSKQLQDTRKAFSLLPCGGLGVDSDTVWNELHSASAARMAAGCVAELACKVASGDLKNGFAVVRPPGHHAEESAAMGFCFFNSVAIAAKVLQQKMNQKKILIVDWDVHHGNGIQQAFYNDGSVLYMSIHRYDDGCFFPGSGAPEEVGVGDGVGFNVNIAWTGVLDPPMGDPEYLAAFRMVLLPIAHDFDPDIVLISAGFDAAIGHPPPLGGYKVSSACFGYLTQQLMELAGGRLVLALEGGHDLTAICDASEACVSALLGSQVMESVKFHRCIR</sequence>
<comment type="similarity">
    <text evidence="2 12">Belongs to the histone deacetylase family. HD type 2 subfamily.</text>
</comment>
<feature type="domain" description="Histone deacetylase" evidence="15">
    <location>
        <begin position="700"/>
        <end position="1014"/>
    </location>
</feature>
<dbReference type="Ensembl" id="ENSEBUT00000027508.1">
    <property type="protein sequence ID" value="ENSEBUP00000026932.1"/>
    <property type="gene ID" value="ENSEBUG00000016564.1"/>
</dbReference>
<keyword evidence="11" id="KW-0539">Nucleus</keyword>
<dbReference type="GO" id="GO:0000122">
    <property type="term" value="P:negative regulation of transcription by RNA polymerase II"/>
    <property type="evidence" value="ECO:0007669"/>
    <property type="project" value="InterPro"/>
</dbReference>
<dbReference type="InterPro" id="IPR023801">
    <property type="entry name" value="His_deacetylse_dom"/>
</dbReference>
<dbReference type="AlphaFoldDB" id="A0A8C4R972"/>
<dbReference type="PANTHER" id="PTHR45364">
    <property type="entry name" value="HISTONE DEACETYLASE 9-RELATED"/>
    <property type="match status" value="1"/>
</dbReference>
<keyword evidence="13" id="KW-0175">Coiled coil</keyword>
<reference evidence="17" key="1">
    <citation type="submission" date="2025-08" db="UniProtKB">
        <authorList>
            <consortium name="Ensembl"/>
        </authorList>
    </citation>
    <scope>IDENTIFICATION</scope>
</reference>
<evidence type="ECO:0000256" key="9">
    <source>
        <dbReference type="ARBA" id="ARBA00023015"/>
    </source>
</evidence>
<dbReference type="InterPro" id="IPR024643">
    <property type="entry name" value="Hist_deacetylase_Gln_rich_N"/>
</dbReference>
<comment type="subcellular location">
    <subcellularLocation>
        <location evidence="1 12">Nucleus</location>
    </subcellularLocation>
</comment>
<evidence type="ECO:0000256" key="14">
    <source>
        <dbReference type="SAM" id="MobiDB-lite"/>
    </source>
</evidence>
<dbReference type="CDD" id="cd11681">
    <property type="entry name" value="HDAC_classIIa"/>
    <property type="match status" value="1"/>
</dbReference>
<keyword evidence="6 12" id="KW-0378">Hydrolase</keyword>
<evidence type="ECO:0000259" key="15">
    <source>
        <dbReference type="Pfam" id="PF00850"/>
    </source>
</evidence>
<dbReference type="GO" id="GO:0005634">
    <property type="term" value="C:nucleus"/>
    <property type="evidence" value="ECO:0007669"/>
    <property type="project" value="UniProtKB-SubCell"/>
</dbReference>
<keyword evidence="5" id="KW-0479">Metal-binding</keyword>
<dbReference type="FunFam" id="3.40.800.20:FF:000002">
    <property type="entry name" value="Histone deacetylase"/>
    <property type="match status" value="1"/>
</dbReference>
<organism evidence="17 18">
    <name type="scientific">Eptatretus burgeri</name>
    <name type="common">Inshore hagfish</name>
    <dbReference type="NCBI Taxonomy" id="7764"/>
    <lineage>
        <taxon>Eukaryota</taxon>
        <taxon>Metazoa</taxon>
        <taxon>Chordata</taxon>
        <taxon>Craniata</taxon>
        <taxon>Vertebrata</taxon>
        <taxon>Cyclostomata</taxon>
        <taxon>Myxini</taxon>
        <taxon>Myxiniformes</taxon>
        <taxon>Myxinidae</taxon>
        <taxon>Eptatretinae</taxon>
        <taxon>Eptatretus</taxon>
    </lineage>
</organism>
<feature type="region of interest" description="Disordered" evidence="14">
    <location>
        <begin position="332"/>
        <end position="355"/>
    </location>
</feature>
<feature type="region of interest" description="Disordered" evidence="14">
    <location>
        <begin position="161"/>
        <end position="198"/>
    </location>
</feature>
<evidence type="ECO:0000256" key="5">
    <source>
        <dbReference type="ARBA" id="ARBA00022723"/>
    </source>
</evidence>
<dbReference type="PANTHER" id="PTHR45364:SF12">
    <property type="entry name" value="HISTONE DEACETYLASE"/>
    <property type="match status" value="1"/>
</dbReference>
<evidence type="ECO:0000313" key="17">
    <source>
        <dbReference type="Ensembl" id="ENSEBUP00000026932.1"/>
    </source>
</evidence>
<dbReference type="PRINTS" id="PR01270">
    <property type="entry name" value="HDASUPER"/>
</dbReference>
<comment type="function">
    <text evidence="12">Responsible for the deacetylation of lysine residues on the N-terminal part of the core histones (H2A, H2B, H3 and H4). Histone deacetylation gives a tag for epigenetic repression and plays an important role in transcriptional regulation, cell cycle progression and developmental events.</text>
</comment>
<reference evidence="17" key="2">
    <citation type="submission" date="2025-09" db="UniProtKB">
        <authorList>
            <consortium name="Ensembl"/>
        </authorList>
    </citation>
    <scope>IDENTIFICATION</scope>
</reference>
<evidence type="ECO:0000256" key="6">
    <source>
        <dbReference type="ARBA" id="ARBA00022801"/>
    </source>
</evidence>
<evidence type="ECO:0000259" key="16">
    <source>
        <dbReference type="Pfam" id="PF12203"/>
    </source>
</evidence>
<dbReference type="SUPFAM" id="SSF52768">
    <property type="entry name" value="Arginase/deacetylase"/>
    <property type="match status" value="1"/>
</dbReference>
<keyword evidence="10 12" id="KW-0804">Transcription</keyword>
<dbReference type="Proteomes" id="UP000694388">
    <property type="component" value="Unplaced"/>
</dbReference>
<feature type="domain" description="Histone deacetylase glutamine rich N-terminal" evidence="16">
    <location>
        <begin position="65"/>
        <end position="148"/>
    </location>
</feature>
<evidence type="ECO:0000256" key="8">
    <source>
        <dbReference type="ARBA" id="ARBA00022853"/>
    </source>
</evidence>
<keyword evidence="9 12" id="KW-0805">Transcription regulation</keyword>
<feature type="region of interest" description="Disordered" evidence="14">
    <location>
        <begin position="533"/>
        <end position="564"/>
    </location>
</feature>
<dbReference type="Gene3D" id="3.40.800.20">
    <property type="entry name" value="Histone deacetylase domain"/>
    <property type="match status" value="1"/>
</dbReference>
<keyword evidence="4 12" id="KW-0678">Repressor</keyword>
<evidence type="ECO:0000256" key="12">
    <source>
        <dbReference type="PIRNR" id="PIRNR037911"/>
    </source>
</evidence>
<evidence type="ECO:0000256" key="11">
    <source>
        <dbReference type="ARBA" id="ARBA00023242"/>
    </source>
</evidence>
<feature type="coiled-coil region" evidence="13">
    <location>
        <begin position="60"/>
        <end position="87"/>
    </location>
</feature>
<dbReference type="GeneTree" id="ENSGT00940000160534"/>
<feature type="compositionally biased region" description="Low complexity" evidence="14">
    <location>
        <begin position="163"/>
        <end position="192"/>
    </location>
</feature>
<dbReference type="PIRSF" id="PIRSF037911">
    <property type="entry name" value="HDAC_II_euk"/>
    <property type="match status" value="1"/>
</dbReference>
<name>A0A8C4R972_EPTBU</name>